<gene>
    <name evidence="1" type="ORF">P170DRAFT_274835</name>
</gene>
<sequence length="206" mass="22910">MAPSVWPGRKTWNGFNKRTLPINKTTDPLTVRYCQPPWPLPRAAGVGRRTNGTVRRGDAQSDCQCRPLVGAVIVRAQARHWYLALPTGALLWPGTRYHCGLPNEPTRTLLSFIHSHSSSRFRPSRALSPPPSASLSLFSSSSIVHDARPSSLFLACDPVDLLDWLSPFFLSSRLLSYRSIHFLPLHLSPVQTTESLLYLICSVLAL</sequence>
<protein>
    <submittedName>
        <fullName evidence="1">Uncharacterized protein</fullName>
    </submittedName>
</protein>
<dbReference type="GeneID" id="36550861"/>
<dbReference type="Proteomes" id="UP000234275">
    <property type="component" value="Unassembled WGS sequence"/>
</dbReference>
<proteinExistence type="predicted"/>
<reference evidence="1 2" key="1">
    <citation type="submission" date="2016-12" db="EMBL/GenBank/DDBJ databases">
        <title>The genomes of Aspergillus section Nigri reveals drivers in fungal speciation.</title>
        <authorList>
            <consortium name="DOE Joint Genome Institute"/>
            <person name="Vesth T.C."/>
            <person name="Nybo J."/>
            <person name="Theobald S."/>
            <person name="Brandl J."/>
            <person name="Frisvad J.C."/>
            <person name="Nielsen K.F."/>
            <person name="Lyhne E.K."/>
            <person name="Kogle M.E."/>
            <person name="Kuo A."/>
            <person name="Riley R."/>
            <person name="Clum A."/>
            <person name="Nolan M."/>
            <person name="Lipzen A."/>
            <person name="Salamov A."/>
            <person name="Henrissat B."/>
            <person name="Wiebenga A."/>
            <person name="De Vries R.P."/>
            <person name="Grigoriev I.V."/>
            <person name="Mortensen U.H."/>
            <person name="Andersen M.R."/>
            <person name="Baker S.E."/>
        </authorList>
    </citation>
    <scope>NUCLEOTIDE SEQUENCE [LARGE SCALE GENOMIC DNA]</scope>
    <source>
        <strain evidence="1 2">IBT 23096</strain>
    </source>
</reference>
<keyword evidence="2" id="KW-1185">Reference proteome</keyword>
<dbReference type="EMBL" id="MSFO01000008">
    <property type="protein sequence ID" value="PLB45195.1"/>
    <property type="molecule type" value="Genomic_DNA"/>
</dbReference>
<organism evidence="1 2">
    <name type="scientific">Aspergillus steynii IBT 23096</name>
    <dbReference type="NCBI Taxonomy" id="1392250"/>
    <lineage>
        <taxon>Eukaryota</taxon>
        <taxon>Fungi</taxon>
        <taxon>Dikarya</taxon>
        <taxon>Ascomycota</taxon>
        <taxon>Pezizomycotina</taxon>
        <taxon>Eurotiomycetes</taxon>
        <taxon>Eurotiomycetidae</taxon>
        <taxon>Eurotiales</taxon>
        <taxon>Aspergillaceae</taxon>
        <taxon>Aspergillus</taxon>
        <taxon>Aspergillus subgen. Circumdati</taxon>
    </lineage>
</organism>
<dbReference type="AlphaFoldDB" id="A0A2I2FX19"/>
<dbReference type="RefSeq" id="XP_024700497.1">
    <property type="nucleotide sequence ID" value="XM_024843162.1"/>
</dbReference>
<evidence type="ECO:0000313" key="2">
    <source>
        <dbReference type="Proteomes" id="UP000234275"/>
    </source>
</evidence>
<name>A0A2I2FX19_9EURO</name>
<evidence type="ECO:0000313" key="1">
    <source>
        <dbReference type="EMBL" id="PLB45195.1"/>
    </source>
</evidence>
<dbReference type="VEuPathDB" id="FungiDB:P170DRAFT_274835"/>
<accession>A0A2I2FX19</accession>
<comment type="caution">
    <text evidence="1">The sequence shown here is derived from an EMBL/GenBank/DDBJ whole genome shotgun (WGS) entry which is preliminary data.</text>
</comment>